<dbReference type="SUPFAM" id="SSF52833">
    <property type="entry name" value="Thioredoxin-like"/>
    <property type="match status" value="1"/>
</dbReference>
<name>A0A336M0J6_CULSO</name>
<dbReference type="EMBL" id="UFQT01000289">
    <property type="protein sequence ID" value="SSX22831.1"/>
    <property type="molecule type" value="Genomic_DNA"/>
</dbReference>
<dbReference type="PROSITE" id="PS51352">
    <property type="entry name" value="THIOREDOXIN_2"/>
    <property type="match status" value="1"/>
</dbReference>
<evidence type="ECO:0000313" key="8">
    <source>
        <dbReference type="EMBL" id="SSX22831.1"/>
    </source>
</evidence>
<dbReference type="GO" id="GO:0016020">
    <property type="term" value="C:membrane"/>
    <property type="evidence" value="ECO:0007669"/>
    <property type="project" value="UniProtKB-SubCell"/>
</dbReference>
<dbReference type="Gene3D" id="3.40.30.10">
    <property type="entry name" value="Glutaredoxin"/>
    <property type="match status" value="1"/>
</dbReference>
<feature type="domain" description="Thioredoxin" evidence="7">
    <location>
        <begin position="8"/>
        <end position="134"/>
    </location>
</feature>
<feature type="signal peptide" evidence="6">
    <location>
        <begin position="1"/>
        <end position="24"/>
    </location>
</feature>
<keyword evidence="2 5" id="KW-0812">Transmembrane</keyword>
<evidence type="ECO:0000256" key="6">
    <source>
        <dbReference type="SAM" id="SignalP"/>
    </source>
</evidence>
<dbReference type="Pfam" id="PF13848">
    <property type="entry name" value="Thioredoxin_6"/>
    <property type="match status" value="1"/>
</dbReference>
<dbReference type="OMA" id="GIEMRNM"/>
<dbReference type="PANTHER" id="PTHR46426">
    <property type="entry name" value="PROTEIN DISULFIDE-ISOMERASE TMX3"/>
    <property type="match status" value="1"/>
</dbReference>
<evidence type="ECO:0000256" key="2">
    <source>
        <dbReference type="ARBA" id="ARBA00022692"/>
    </source>
</evidence>
<feature type="chain" id="PRO_5016313708" evidence="6">
    <location>
        <begin position="25"/>
        <end position="435"/>
    </location>
</feature>
<evidence type="ECO:0000256" key="1">
    <source>
        <dbReference type="ARBA" id="ARBA00004167"/>
    </source>
</evidence>
<dbReference type="GO" id="GO:0005783">
    <property type="term" value="C:endoplasmic reticulum"/>
    <property type="evidence" value="ECO:0007669"/>
    <property type="project" value="TreeGrafter"/>
</dbReference>
<proteinExistence type="predicted"/>
<keyword evidence="3 5" id="KW-1133">Transmembrane helix</keyword>
<sequence>MIFPCKKLLISIFVLVNSVVLTNGSKVNADVLELSDKIIDVHRDGKDMWYVMFYAPWCSYCKRLEPIWGHVAQTLYNTNIRVGRLDCTRFTNVQKHFEITGYPTIMLLKHGQEFVYSGERSKEELLHFVMRLAGPPVQPVKRADGLDAIKSQNPVFFAFIGQQDNILWNSYNSIAEKFQAHSYFYSIPLEIASRHLSIDTEPTIIVHKDRSITHFPMASDFETVDPDHLNETLHQWINEERFQTFPKITRNNLHHIVQTKKFLVLAVVEENKLLEVATHELEFKDMVEEFIYKNKNKYHKRFQFGWTGSPDLSHSLAAQFIPTPHLIVLNATTHEHHLPDDDPLQLTHEALDSFLESIHNCTATTYGGNSLTTRAYRAYFEAKKSLHEMWKGNPVLTTLLFGLPLGFFSLIVYSIFCADILDAEEETEEVHEKKE</sequence>
<gene>
    <name evidence="8" type="primary">CSON007665</name>
</gene>
<dbReference type="Pfam" id="PF00085">
    <property type="entry name" value="Thioredoxin"/>
    <property type="match status" value="1"/>
</dbReference>
<accession>A0A336M0J6</accession>
<evidence type="ECO:0000256" key="4">
    <source>
        <dbReference type="ARBA" id="ARBA00023136"/>
    </source>
</evidence>
<comment type="subcellular location">
    <subcellularLocation>
        <location evidence="1">Membrane</location>
        <topology evidence="1">Single-pass membrane protein</topology>
    </subcellularLocation>
</comment>
<reference evidence="8" key="1">
    <citation type="submission" date="2018-07" db="EMBL/GenBank/DDBJ databases">
        <authorList>
            <person name="Quirk P.G."/>
            <person name="Krulwich T.A."/>
        </authorList>
    </citation>
    <scope>NUCLEOTIDE SEQUENCE</scope>
</reference>
<dbReference type="PANTHER" id="PTHR46426:SF1">
    <property type="entry name" value="PROTEIN DISULFIDE-ISOMERASE TMX3"/>
    <property type="match status" value="1"/>
</dbReference>
<keyword evidence="4 5" id="KW-0472">Membrane</keyword>
<dbReference type="VEuPathDB" id="VectorBase:CSON007665"/>
<evidence type="ECO:0000259" key="7">
    <source>
        <dbReference type="PROSITE" id="PS51352"/>
    </source>
</evidence>
<dbReference type="InterPro" id="IPR013766">
    <property type="entry name" value="Thioredoxin_domain"/>
</dbReference>
<dbReference type="AlphaFoldDB" id="A0A336M0J6"/>
<evidence type="ECO:0000256" key="3">
    <source>
        <dbReference type="ARBA" id="ARBA00022989"/>
    </source>
</evidence>
<feature type="transmembrane region" description="Helical" evidence="5">
    <location>
        <begin position="395"/>
        <end position="416"/>
    </location>
</feature>
<dbReference type="InterPro" id="IPR036249">
    <property type="entry name" value="Thioredoxin-like_sf"/>
</dbReference>
<evidence type="ECO:0000256" key="5">
    <source>
        <dbReference type="SAM" id="Phobius"/>
    </source>
</evidence>
<dbReference type="InterPro" id="IPR052250">
    <property type="entry name" value="PDI_TMX3"/>
</dbReference>
<organism evidence="8">
    <name type="scientific">Culicoides sonorensis</name>
    <name type="common">Biting midge</name>
    <dbReference type="NCBI Taxonomy" id="179676"/>
    <lineage>
        <taxon>Eukaryota</taxon>
        <taxon>Metazoa</taxon>
        <taxon>Ecdysozoa</taxon>
        <taxon>Arthropoda</taxon>
        <taxon>Hexapoda</taxon>
        <taxon>Insecta</taxon>
        <taxon>Pterygota</taxon>
        <taxon>Neoptera</taxon>
        <taxon>Endopterygota</taxon>
        <taxon>Diptera</taxon>
        <taxon>Nematocera</taxon>
        <taxon>Chironomoidea</taxon>
        <taxon>Ceratopogonidae</taxon>
        <taxon>Ceratopogoninae</taxon>
        <taxon>Culicoides</taxon>
        <taxon>Monoculicoides</taxon>
    </lineage>
</organism>
<keyword evidence="6" id="KW-0732">Signal</keyword>
<protein>
    <submittedName>
        <fullName evidence="8">CSON007665 protein</fullName>
    </submittedName>
</protein>